<feature type="signal peptide" evidence="13">
    <location>
        <begin position="1"/>
        <end position="24"/>
    </location>
</feature>
<dbReference type="Proteomes" id="UP000429181">
    <property type="component" value="Chromosome 27"/>
</dbReference>
<dbReference type="PANTHER" id="PTHR21388">
    <property type="entry name" value="BETA-DEFENSIN-RELATED"/>
    <property type="match status" value="1"/>
</dbReference>
<evidence type="ECO:0000256" key="1">
    <source>
        <dbReference type="ARBA" id="ARBA00004613"/>
    </source>
</evidence>
<evidence type="ECO:0000256" key="7">
    <source>
        <dbReference type="ARBA" id="ARBA00023022"/>
    </source>
</evidence>
<protein>
    <recommendedName>
        <fullName evidence="11">Beta-defensin 1</fullName>
    </recommendedName>
    <alternativeName>
        <fullName evidence="12">Defensin, beta 1</fullName>
    </alternativeName>
</protein>
<dbReference type="PANTHER" id="PTHR21388:SF9">
    <property type="entry name" value="BETA-DEFENSIN 1"/>
    <property type="match status" value="1"/>
</dbReference>
<dbReference type="SUPFAM" id="SSF57392">
    <property type="entry name" value="Defensin-like"/>
    <property type="match status" value="1"/>
</dbReference>
<name>A0A4W2HXF1_BOBOX</name>
<comment type="function">
    <text evidence="10">Has bactericidal activity. May act as a ligand for C-C chemokine receptor CCR6. Positively regulates the sperm motility and bactericidal activity in a CCR6-dependent manner. Binds to CCR6 and triggers Ca2+ mobilization in the sperm which is important for its motility.</text>
</comment>
<keyword evidence="5 13" id="KW-0732">Signal</keyword>
<evidence type="ECO:0000256" key="2">
    <source>
        <dbReference type="ARBA" id="ARBA00007371"/>
    </source>
</evidence>
<comment type="similarity">
    <text evidence="2">Belongs to the beta-defensin family.</text>
</comment>
<dbReference type="GO" id="GO:0050830">
    <property type="term" value="P:defense response to Gram-positive bacterium"/>
    <property type="evidence" value="ECO:0007669"/>
    <property type="project" value="TreeGrafter"/>
</dbReference>
<dbReference type="InterPro" id="IPR001855">
    <property type="entry name" value="Defensin_beta-like"/>
</dbReference>
<feature type="domain" description="Beta-defensin-like" evidence="14">
    <location>
        <begin position="63"/>
        <end position="97"/>
    </location>
</feature>
<evidence type="ECO:0000256" key="5">
    <source>
        <dbReference type="ARBA" id="ARBA00022729"/>
    </source>
</evidence>
<reference evidence="15 16" key="1">
    <citation type="submission" date="2018-11" db="EMBL/GenBank/DDBJ databases">
        <title>Haplotype-resolved cattle genomes.</title>
        <authorList>
            <person name="Low W.Y."/>
            <person name="Tearle R."/>
            <person name="Bickhart D.M."/>
            <person name="Rosen B.D."/>
            <person name="Koren S."/>
            <person name="Rhie A."/>
            <person name="Hiendleder S."/>
            <person name="Phillippy A.M."/>
            <person name="Smith T.P.L."/>
            <person name="Williams J.L."/>
        </authorList>
    </citation>
    <scope>NUCLEOTIDE SEQUENCE [LARGE SCALE GENOMIC DNA]</scope>
</reference>
<feature type="chain" id="PRO_5021216512" description="Beta-defensin 1" evidence="13">
    <location>
        <begin position="25"/>
        <end position="99"/>
    </location>
</feature>
<reference evidence="15" key="2">
    <citation type="submission" date="2025-08" db="UniProtKB">
        <authorList>
            <consortium name="Ensembl"/>
        </authorList>
    </citation>
    <scope>IDENTIFICATION</scope>
</reference>
<accession>A0A4W2HXF1</accession>
<keyword evidence="4" id="KW-0929">Antimicrobial</keyword>
<proteinExistence type="inferred from homology"/>
<dbReference type="GO" id="GO:0031731">
    <property type="term" value="F:CCR6 chemokine receptor binding"/>
    <property type="evidence" value="ECO:0007669"/>
    <property type="project" value="TreeGrafter"/>
</dbReference>
<evidence type="ECO:0000256" key="3">
    <source>
        <dbReference type="ARBA" id="ARBA00022525"/>
    </source>
</evidence>
<dbReference type="GO" id="GO:0050829">
    <property type="term" value="P:defense response to Gram-negative bacterium"/>
    <property type="evidence" value="ECO:0007669"/>
    <property type="project" value="TreeGrafter"/>
</dbReference>
<evidence type="ECO:0000259" key="14">
    <source>
        <dbReference type="Pfam" id="PF00711"/>
    </source>
</evidence>
<keyword evidence="3" id="KW-0964">Secreted</keyword>
<evidence type="ECO:0000256" key="12">
    <source>
        <dbReference type="ARBA" id="ARBA00041630"/>
    </source>
</evidence>
<sequence>MRFLRLLLLALGLLLSQLGPGCSPQDTADPTSPYCLTSAHFTELCYLPGQGAGQLTALGQRSDSYICARKGGTCNLSPCPLYNRIEGTCYRGKAKCCIR</sequence>
<dbReference type="GO" id="GO:0002227">
    <property type="term" value="P:innate immune response in mucosa"/>
    <property type="evidence" value="ECO:0007669"/>
    <property type="project" value="TreeGrafter"/>
</dbReference>
<evidence type="ECO:0000256" key="6">
    <source>
        <dbReference type="ARBA" id="ARBA00022940"/>
    </source>
</evidence>
<evidence type="ECO:0000256" key="11">
    <source>
        <dbReference type="ARBA" id="ARBA00040807"/>
    </source>
</evidence>
<comment type="subunit">
    <text evidence="9">Monomer. Homodimer.</text>
</comment>
<evidence type="ECO:0000256" key="4">
    <source>
        <dbReference type="ARBA" id="ARBA00022529"/>
    </source>
</evidence>
<organism evidence="15 16">
    <name type="scientific">Bos indicus x Bos taurus</name>
    <name type="common">Hybrid cattle</name>
    <dbReference type="NCBI Taxonomy" id="30522"/>
    <lineage>
        <taxon>Eukaryota</taxon>
        <taxon>Metazoa</taxon>
        <taxon>Chordata</taxon>
        <taxon>Craniata</taxon>
        <taxon>Vertebrata</taxon>
        <taxon>Euteleostomi</taxon>
        <taxon>Mammalia</taxon>
        <taxon>Eutheria</taxon>
        <taxon>Laurasiatheria</taxon>
        <taxon>Artiodactyla</taxon>
        <taxon>Ruminantia</taxon>
        <taxon>Pecora</taxon>
        <taxon>Bovidae</taxon>
        <taxon>Bovinae</taxon>
        <taxon>Bos</taxon>
    </lineage>
</organism>
<evidence type="ECO:0000256" key="13">
    <source>
        <dbReference type="SAM" id="SignalP"/>
    </source>
</evidence>
<dbReference type="Ensembl" id="ENSBIXT00005046768.1">
    <property type="protein sequence ID" value="ENSBIXP00005036260.1"/>
    <property type="gene ID" value="ENSBIXG00005017757.1"/>
</dbReference>
<dbReference type="Pfam" id="PF00711">
    <property type="entry name" value="Defensin_beta"/>
    <property type="match status" value="1"/>
</dbReference>
<dbReference type="AlphaFoldDB" id="A0A4W2HXF1"/>
<keyword evidence="7" id="KW-0044">Antibiotic</keyword>
<keyword evidence="6" id="KW-0211">Defensin</keyword>
<evidence type="ECO:0000313" key="16">
    <source>
        <dbReference type="Proteomes" id="UP000429181"/>
    </source>
</evidence>
<keyword evidence="8" id="KW-1015">Disulfide bond</keyword>
<comment type="subcellular location">
    <subcellularLocation>
        <location evidence="1">Secreted</location>
    </subcellularLocation>
</comment>
<evidence type="ECO:0000256" key="9">
    <source>
        <dbReference type="ARBA" id="ARBA00024380"/>
    </source>
</evidence>
<evidence type="ECO:0000256" key="10">
    <source>
        <dbReference type="ARBA" id="ARBA00037394"/>
    </source>
</evidence>
<evidence type="ECO:0000313" key="15">
    <source>
        <dbReference type="Ensembl" id="ENSBIXP00005036260.1"/>
    </source>
</evidence>
<evidence type="ECO:0000256" key="8">
    <source>
        <dbReference type="ARBA" id="ARBA00023157"/>
    </source>
</evidence>
<dbReference type="GO" id="GO:0005615">
    <property type="term" value="C:extracellular space"/>
    <property type="evidence" value="ECO:0007669"/>
    <property type="project" value="TreeGrafter"/>
</dbReference>
<dbReference type="GeneTree" id="ENSGT00390000017014"/>